<comment type="similarity">
    <text evidence="9">Belongs to the Tom70 family.</text>
</comment>
<dbReference type="Gene3D" id="1.25.40.10">
    <property type="entry name" value="Tetratricopeptide repeat domain"/>
    <property type="match status" value="2"/>
</dbReference>
<evidence type="ECO:0000256" key="11">
    <source>
        <dbReference type="SAM" id="MobiDB-lite"/>
    </source>
</evidence>
<dbReference type="FunCoup" id="A0A1W4XH15">
    <property type="interactions" value="1241"/>
</dbReference>
<keyword evidence="2 12" id="KW-0812">Transmembrane</keyword>
<dbReference type="PANTHER" id="PTHR46208:SF1">
    <property type="entry name" value="MITOCHONDRIAL IMPORT RECEPTOR SUBUNIT TOM70"/>
    <property type="match status" value="1"/>
</dbReference>
<evidence type="ECO:0000256" key="3">
    <source>
        <dbReference type="ARBA" id="ARBA00022737"/>
    </source>
</evidence>
<evidence type="ECO:0000256" key="6">
    <source>
        <dbReference type="ARBA" id="ARBA00022989"/>
    </source>
</evidence>
<dbReference type="GO" id="GO:0045039">
    <property type="term" value="P:protein insertion into mitochondrial inner membrane"/>
    <property type="evidence" value="ECO:0007669"/>
    <property type="project" value="TreeGrafter"/>
</dbReference>
<accession>A0A1W4XH15</accession>
<dbReference type="Pfam" id="PF13432">
    <property type="entry name" value="TPR_16"/>
    <property type="match status" value="1"/>
</dbReference>
<keyword evidence="5 10" id="KW-0802">TPR repeat</keyword>
<dbReference type="Pfam" id="PF13181">
    <property type="entry name" value="TPR_8"/>
    <property type="match status" value="3"/>
</dbReference>
<dbReference type="STRING" id="224129.A0A1W4XH15"/>
<dbReference type="Proteomes" id="UP000192223">
    <property type="component" value="Unplaced"/>
</dbReference>
<dbReference type="GeneID" id="108741432"/>
<gene>
    <name evidence="14" type="primary">LOC108741432</name>
</gene>
<feature type="repeat" description="TPR" evidence="10">
    <location>
        <begin position="109"/>
        <end position="142"/>
    </location>
</feature>
<evidence type="ECO:0000256" key="1">
    <source>
        <dbReference type="ARBA" id="ARBA00004572"/>
    </source>
</evidence>
<comment type="subcellular location">
    <subcellularLocation>
        <location evidence="1">Mitochondrion outer membrane</location>
        <topology evidence="1">Single-pass membrane protein</topology>
    </subcellularLocation>
</comment>
<dbReference type="PANTHER" id="PTHR46208">
    <property type="entry name" value="MITOCHONDRIAL IMPORT RECEPTOR SUBUNIT TOM70"/>
    <property type="match status" value="1"/>
</dbReference>
<dbReference type="GO" id="GO:0008320">
    <property type="term" value="F:protein transmembrane transporter activity"/>
    <property type="evidence" value="ECO:0007669"/>
    <property type="project" value="TreeGrafter"/>
</dbReference>
<keyword evidence="6 12" id="KW-1133">Transmembrane helix</keyword>
<keyword evidence="14" id="KW-0675">Receptor</keyword>
<evidence type="ECO:0000256" key="8">
    <source>
        <dbReference type="ARBA" id="ARBA00023136"/>
    </source>
</evidence>
<dbReference type="InterPro" id="IPR011990">
    <property type="entry name" value="TPR-like_helical_dom_sf"/>
</dbReference>
<sequence length="559" mass="63279">MSKSGTHSIPKWQIALVAGAAVGAVSLSYMIYKSRFSKSSSKEVKENGKIKDKKVKKDASEEPETPLQKVINFKDEGNALFKKGKYDEAISFYTQAIFQCPEGFPTDLATFYQNRAAAYEQLKKWSAVVEDTTKALEFNPKYEKALSRRARAFESLGKLEECLDDITTVCLIQHFQNQPALMMADRVLKELGKQHAIEAIKNRKPMLPSKHFVKSYFISFSSDPVYEKLMDSSTPIGEGDVRGFLRAKLAFATENFEEIIPACTEEINSSESESEYYLEALSLRASFHLLCASHKEAFDDLKAAIDTVDADVKIKVNCLIKRASLYMQMGENEKCLEDFETAAELGPEISDVYHHRGQVKLLMEKTTDARQDFEKAVTLNPNYAIAYVQKCYTDYRYALMTQDVNLLTQSLGNFRRATEKFSNSSEVYILFAQVLTERQEFSQAEKLYTKAAELDPSNATILVHRGLLQLQIEGKFEKAVELMKESIKLDEKCEFAYETLATVEVQRGNLLLAIELFDKAIALARTEMEMTHLFSLRDAAASQLRVTNRLNIGPQLLKT</sequence>
<dbReference type="OrthoDB" id="66418at2759"/>
<organism evidence="13 14">
    <name type="scientific">Agrilus planipennis</name>
    <name type="common">Emerald ash borer</name>
    <name type="synonym">Agrilus marcopoli</name>
    <dbReference type="NCBI Taxonomy" id="224129"/>
    <lineage>
        <taxon>Eukaryota</taxon>
        <taxon>Metazoa</taxon>
        <taxon>Ecdysozoa</taxon>
        <taxon>Arthropoda</taxon>
        <taxon>Hexapoda</taxon>
        <taxon>Insecta</taxon>
        <taxon>Pterygota</taxon>
        <taxon>Neoptera</taxon>
        <taxon>Endopterygota</taxon>
        <taxon>Coleoptera</taxon>
        <taxon>Polyphaga</taxon>
        <taxon>Elateriformia</taxon>
        <taxon>Buprestoidea</taxon>
        <taxon>Buprestidae</taxon>
        <taxon>Agrilinae</taxon>
        <taxon>Agrilus</taxon>
    </lineage>
</organism>
<dbReference type="AlphaFoldDB" id="A0A1W4XH15"/>
<keyword evidence="8 12" id="KW-0472">Membrane</keyword>
<evidence type="ECO:0000256" key="2">
    <source>
        <dbReference type="ARBA" id="ARBA00022692"/>
    </source>
</evidence>
<feature type="repeat" description="TPR" evidence="10">
    <location>
        <begin position="70"/>
        <end position="103"/>
    </location>
</feature>
<dbReference type="InterPro" id="IPR019734">
    <property type="entry name" value="TPR_rpt"/>
</dbReference>
<dbReference type="GO" id="GO:0030943">
    <property type="term" value="F:mitochondrion targeting sequence binding"/>
    <property type="evidence" value="ECO:0007669"/>
    <property type="project" value="TreeGrafter"/>
</dbReference>
<dbReference type="InParanoid" id="A0A1W4XH15"/>
<dbReference type="GO" id="GO:0030150">
    <property type="term" value="P:protein import into mitochondrial matrix"/>
    <property type="evidence" value="ECO:0007669"/>
    <property type="project" value="TreeGrafter"/>
</dbReference>
<dbReference type="PROSITE" id="PS50005">
    <property type="entry name" value="TPR"/>
    <property type="match status" value="5"/>
</dbReference>
<feature type="transmembrane region" description="Helical" evidence="12">
    <location>
        <begin position="12"/>
        <end position="32"/>
    </location>
</feature>
<evidence type="ECO:0000256" key="5">
    <source>
        <dbReference type="ARBA" id="ARBA00022803"/>
    </source>
</evidence>
<feature type="region of interest" description="Disordered" evidence="11">
    <location>
        <begin position="39"/>
        <end position="61"/>
    </location>
</feature>
<dbReference type="GO" id="GO:0005741">
    <property type="term" value="C:mitochondrial outer membrane"/>
    <property type="evidence" value="ECO:0007669"/>
    <property type="project" value="UniProtKB-SubCell"/>
</dbReference>
<feature type="compositionally biased region" description="Basic and acidic residues" evidence="11">
    <location>
        <begin position="40"/>
        <end position="60"/>
    </location>
</feature>
<keyword evidence="7" id="KW-0496">Mitochondrion</keyword>
<evidence type="ECO:0000256" key="9">
    <source>
        <dbReference type="ARBA" id="ARBA00038030"/>
    </source>
</evidence>
<protein>
    <submittedName>
        <fullName evidence="14">Mitochondrial import receptor subunit TOM70</fullName>
    </submittedName>
</protein>
<dbReference type="KEGG" id="apln:108741432"/>
<dbReference type="SUPFAM" id="SSF48452">
    <property type="entry name" value="TPR-like"/>
    <property type="match status" value="1"/>
</dbReference>
<evidence type="ECO:0000256" key="10">
    <source>
        <dbReference type="PROSITE-ProRule" id="PRU00339"/>
    </source>
</evidence>
<feature type="repeat" description="TPR" evidence="10">
    <location>
        <begin position="350"/>
        <end position="383"/>
    </location>
</feature>
<feature type="repeat" description="TPR" evidence="10">
    <location>
        <begin position="425"/>
        <end position="458"/>
    </location>
</feature>
<evidence type="ECO:0000313" key="14">
    <source>
        <dbReference type="RefSeq" id="XP_018331748.1"/>
    </source>
</evidence>
<evidence type="ECO:0000313" key="13">
    <source>
        <dbReference type="Proteomes" id="UP000192223"/>
    </source>
</evidence>
<dbReference type="SUPFAM" id="SSF81901">
    <property type="entry name" value="HCP-like"/>
    <property type="match status" value="1"/>
</dbReference>
<evidence type="ECO:0000256" key="12">
    <source>
        <dbReference type="SAM" id="Phobius"/>
    </source>
</evidence>
<dbReference type="CTD" id="34618"/>
<name>A0A1W4XH15_AGRPL</name>
<proteinExistence type="inferred from homology"/>
<dbReference type="RefSeq" id="XP_018331748.1">
    <property type="nucleotide sequence ID" value="XM_018476246.2"/>
</dbReference>
<dbReference type="SMART" id="SM00028">
    <property type="entry name" value="TPR"/>
    <property type="match status" value="9"/>
</dbReference>
<keyword evidence="13" id="KW-1185">Reference proteome</keyword>
<keyword evidence="4" id="KW-1000">Mitochondrion outer membrane</keyword>
<reference evidence="14" key="1">
    <citation type="submission" date="2025-08" db="UniProtKB">
        <authorList>
            <consortium name="RefSeq"/>
        </authorList>
    </citation>
    <scope>IDENTIFICATION</scope>
    <source>
        <tissue evidence="14">Entire body</tissue>
    </source>
</reference>
<evidence type="ECO:0000256" key="7">
    <source>
        <dbReference type="ARBA" id="ARBA00023128"/>
    </source>
</evidence>
<evidence type="ECO:0000256" key="4">
    <source>
        <dbReference type="ARBA" id="ARBA00022787"/>
    </source>
</evidence>
<feature type="repeat" description="TPR" evidence="10">
    <location>
        <begin position="316"/>
        <end position="349"/>
    </location>
</feature>
<keyword evidence="3" id="KW-0677">Repeat</keyword>